<feature type="compositionally biased region" description="Polar residues" evidence="1">
    <location>
        <begin position="1"/>
        <end position="29"/>
    </location>
</feature>
<dbReference type="OrthoDB" id="3838338at2759"/>
<reference evidence="2 3" key="1">
    <citation type="journal article" date="2009" name="Nature">
        <title>Evolution of pathogenicity and sexual reproduction in eight Candida genomes.</title>
        <authorList>
            <person name="Butler G."/>
            <person name="Rasmussen M.D."/>
            <person name="Lin M.F."/>
            <person name="Santos M.A."/>
            <person name="Sakthikumar S."/>
            <person name="Munro C.A."/>
            <person name="Rheinbay E."/>
            <person name="Grabherr M."/>
            <person name="Forche A."/>
            <person name="Reedy J.L."/>
            <person name="Agrafioti I."/>
            <person name="Arnaud M.B."/>
            <person name="Bates S."/>
            <person name="Brown A.J."/>
            <person name="Brunke S."/>
            <person name="Costanzo M.C."/>
            <person name="Fitzpatrick D.A."/>
            <person name="de Groot P.W."/>
            <person name="Harris D."/>
            <person name="Hoyer L.L."/>
            <person name="Hube B."/>
            <person name="Klis F.M."/>
            <person name="Kodira C."/>
            <person name="Lennard N."/>
            <person name="Logue M.E."/>
            <person name="Martin R."/>
            <person name="Neiman A.M."/>
            <person name="Nikolaou E."/>
            <person name="Quail M.A."/>
            <person name="Quinn J."/>
            <person name="Santos M.C."/>
            <person name="Schmitzberger F.F."/>
            <person name="Sherlock G."/>
            <person name="Shah P."/>
            <person name="Silverstein K.A."/>
            <person name="Skrzypek M.S."/>
            <person name="Soll D."/>
            <person name="Staggs R."/>
            <person name="Stansfield I."/>
            <person name="Stumpf M.P."/>
            <person name="Sudbery P.E."/>
            <person name="Srikantha T."/>
            <person name="Zeng Q."/>
            <person name="Berman J."/>
            <person name="Berriman M."/>
            <person name="Heitman J."/>
            <person name="Gow N.A."/>
            <person name="Lorenz M.C."/>
            <person name="Birren B.W."/>
            <person name="Kellis M."/>
            <person name="Cuomo C.A."/>
        </authorList>
    </citation>
    <scope>NUCLEOTIDE SEQUENCE [LARGE SCALE GENOMIC DNA]</scope>
    <source>
        <strain evidence="3">ATCC 11503 / BCRC 21390 / CBS 2605 / JCM 1781 / NBRC 1676 / NRRL YB-4239</strain>
    </source>
</reference>
<feature type="region of interest" description="Disordered" evidence="1">
    <location>
        <begin position="1"/>
        <end position="48"/>
    </location>
</feature>
<dbReference type="InParanoid" id="A5H2T7"/>
<feature type="region of interest" description="Disordered" evidence="1">
    <location>
        <begin position="87"/>
        <end position="108"/>
    </location>
</feature>
<evidence type="ECO:0000313" key="3">
    <source>
        <dbReference type="Proteomes" id="UP000001996"/>
    </source>
</evidence>
<evidence type="ECO:0000256" key="1">
    <source>
        <dbReference type="SAM" id="MobiDB-lite"/>
    </source>
</evidence>
<organism evidence="2 3">
    <name type="scientific">Lodderomyces elongisporus (strain ATCC 11503 / CBS 2605 / JCM 1781 / NBRC 1676 / NRRL YB-4239)</name>
    <name type="common">Yeast</name>
    <name type="synonym">Saccharomyces elongisporus</name>
    <dbReference type="NCBI Taxonomy" id="379508"/>
    <lineage>
        <taxon>Eukaryota</taxon>
        <taxon>Fungi</taxon>
        <taxon>Dikarya</taxon>
        <taxon>Ascomycota</taxon>
        <taxon>Saccharomycotina</taxon>
        <taxon>Pichiomycetes</taxon>
        <taxon>Debaryomycetaceae</taxon>
        <taxon>Candida/Lodderomyces clade</taxon>
        <taxon>Lodderomyces</taxon>
    </lineage>
</organism>
<proteinExistence type="predicted"/>
<keyword evidence="3" id="KW-1185">Reference proteome</keyword>
<dbReference type="VEuPathDB" id="FungiDB:LELG_05802"/>
<name>A5H2T7_LODEL</name>
<protein>
    <submittedName>
        <fullName evidence="2">Uncharacterized protein</fullName>
    </submittedName>
</protein>
<dbReference type="AlphaFoldDB" id="A5H2T7"/>
<evidence type="ECO:0000313" key="2">
    <source>
        <dbReference type="EMBL" id="EDK47621.1"/>
    </source>
</evidence>
<dbReference type="HOGENOM" id="CLU_1855626_0_0_1"/>
<dbReference type="EMBL" id="DS236881">
    <property type="protein sequence ID" value="EDK47621.1"/>
    <property type="molecule type" value="Genomic_DNA"/>
</dbReference>
<feature type="compositionally biased region" description="Low complexity" evidence="1">
    <location>
        <begin position="30"/>
        <end position="48"/>
    </location>
</feature>
<gene>
    <name evidence="2" type="ORF">LELG_05802</name>
</gene>
<sequence>MSQNLYQGPSSIPNYLDNTSNKLKSAQTNLSASSSRNGSSASLSLSMMSRNLDDDRKFPVLQKKSTKKVIPRVNEVKIVDPSQWGRESPLSIDAMGDSGDGIGANVMGSSSSENIEIVDKRKQKMKKKQDRLLFSNAF</sequence>
<dbReference type="STRING" id="379508.A5H2T7"/>
<accession>A5H2T7</accession>
<dbReference type="Proteomes" id="UP000001996">
    <property type="component" value="Unassembled WGS sequence"/>
</dbReference>